<keyword evidence="11 14" id="KW-0503">Monooxygenase</keyword>
<comment type="caution">
    <text evidence="15">The sequence shown here is derived from an EMBL/GenBank/DDBJ whole genome shotgun (WGS) entry which is preliminary data.</text>
</comment>
<keyword evidence="8" id="KW-1133">Transmembrane helix</keyword>
<evidence type="ECO:0000256" key="2">
    <source>
        <dbReference type="ARBA" id="ARBA00004370"/>
    </source>
</evidence>
<dbReference type="GO" id="GO:0004497">
    <property type="term" value="F:monooxygenase activity"/>
    <property type="evidence" value="ECO:0007669"/>
    <property type="project" value="UniProtKB-KW"/>
</dbReference>
<dbReference type="PANTHER" id="PTHR46300">
    <property type="entry name" value="P450, PUTATIVE (EUROFUNG)-RELATED-RELATED"/>
    <property type="match status" value="1"/>
</dbReference>
<keyword evidence="6" id="KW-0812">Transmembrane</keyword>
<protein>
    <submittedName>
        <fullName evidence="15">Cytochrome P450</fullName>
    </submittedName>
</protein>
<dbReference type="AlphaFoldDB" id="A0A9P6L6H0"/>
<dbReference type="SUPFAM" id="SSF48264">
    <property type="entry name" value="Cytochrome P450"/>
    <property type="match status" value="1"/>
</dbReference>
<dbReference type="CDD" id="cd11065">
    <property type="entry name" value="CYP64-like"/>
    <property type="match status" value="1"/>
</dbReference>
<evidence type="ECO:0000256" key="4">
    <source>
        <dbReference type="ARBA" id="ARBA00010617"/>
    </source>
</evidence>
<dbReference type="PRINTS" id="PR00463">
    <property type="entry name" value="EP450I"/>
</dbReference>
<evidence type="ECO:0000313" key="15">
    <source>
        <dbReference type="EMBL" id="KAF9784777.1"/>
    </source>
</evidence>
<evidence type="ECO:0000256" key="5">
    <source>
        <dbReference type="ARBA" id="ARBA00022617"/>
    </source>
</evidence>
<proteinExistence type="inferred from homology"/>
<dbReference type="EMBL" id="WIUZ02000008">
    <property type="protein sequence ID" value="KAF9784777.1"/>
    <property type="molecule type" value="Genomic_DNA"/>
</dbReference>
<evidence type="ECO:0000256" key="12">
    <source>
        <dbReference type="ARBA" id="ARBA00023136"/>
    </source>
</evidence>
<dbReference type="PROSITE" id="PS00086">
    <property type="entry name" value="CYTOCHROME_P450"/>
    <property type="match status" value="1"/>
</dbReference>
<reference evidence="15" key="1">
    <citation type="journal article" date="2020" name="Nat. Commun.">
        <title>Large-scale genome sequencing of mycorrhizal fungi provides insights into the early evolution of symbiotic traits.</title>
        <authorList>
            <person name="Miyauchi S."/>
            <person name="Kiss E."/>
            <person name="Kuo A."/>
            <person name="Drula E."/>
            <person name="Kohler A."/>
            <person name="Sanchez-Garcia M."/>
            <person name="Morin E."/>
            <person name="Andreopoulos B."/>
            <person name="Barry K.W."/>
            <person name="Bonito G."/>
            <person name="Buee M."/>
            <person name="Carver A."/>
            <person name="Chen C."/>
            <person name="Cichocki N."/>
            <person name="Clum A."/>
            <person name="Culley D."/>
            <person name="Crous P.W."/>
            <person name="Fauchery L."/>
            <person name="Girlanda M."/>
            <person name="Hayes R.D."/>
            <person name="Keri Z."/>
            <person name="LaButti K."/>
            <person name="Lipzen A."/>
            <person name="Lombard V."/>
            <person name="Magnuson J."/>
            <person name="Maillard F."/>
            <person name="Murat C."/>
            <person name="Nolan M."/>
            <person name="Ohm R.A."/>
            <person name="Pangilinan J."/>
            <person name="Pereira M.F."/>
            <person name="Perotto S."/>
            <person name="Peter M."/>
            <person name="Pfister S."/>
            <person name="Riley R."/>
            <person name="Sitrit Y."/>
            <person name="Stielow J.B."/>
            <person name="Szollosi G."/>
            <person name="Zifcakova L."/>
            <person name="Stursova M."/>
            <person name="Spatafora J.W."/>
            <person name="Tedersoo L."/>
            <person name="Vaario L.M."/>
            <person name="Yamada A."/>
            <person name="Yan M."/>
            <person name="Wang P."/>
            <person name="Xu J."/>
            <person name="Bruns T."/>
            <person name="Baldrian P."/>
            <person name="Vilgalys R."/>
            <person name="Dunand C."/>
            <person name="Henrissat B."/>
            <person name="Grigoriev I.V."/>
            <person name="Hibbett D."/>
            <person name="Nagy L.G."/>
            <person name="Martin F.M."/>
        </authorList>
    </citation>
    <scope>NUCLEOTIDE SEQUENCE</scope>
    <source>
        <strain evidence="15">UH-Tt-Lm1</strain>
    </source>
</reference>
<gene>
    <name evidence="15" type="ORF">BJ322DRAFT_869611</name>
</gene>
<dbReference type="InterPro" id="IPR001128">
    <property type="entry name" value="Cyt_P450"/>
</dbReference>
<sequence>MSSLLDSQTVGITLAFALTGILAVSRWKDSPSLPYPPGPAPDPIIGNARAMGSDELERVFAAWGKKYGDVNYVTVVGKPIIVLNSYQAAKDLLEKRSGIYSSRPRMVMLGELMGWGEVLSHQGVGPRFRKHRRIIQDQFSAKQVSQYAHVQRKEAYATLADLGNSPDDLMKHLKRFTAGIILSITYGYTVKDCDDPLVTLADECTTASVSAGPIGSLLCDLVPALKHWPTWAPFSGFKRHALHTRSLVERFFDEPYQWAKARVAEGTAPSCITVDLLETMRTQNEPYRASETLDTTDILHITGVLYAAASDTTCAALKAFMFALLLHPEVFAKAQEEIDQKTGKERLVDFDDRDSLPYFECVMKEVLRWGCSVPLGVPHQLTEDDTYRGYFMPEGATVMFNAWAITRNEELYPEPERFMPERFWGKMDSDAARQVDTVFGFGRRVCPGRAFAESSMFLLVSNIIATMDLTKAVDEAGEPITPPVEYTKSFIRHVVPFKYQLKYRSEKARSIVEQANLLLHG</sequence>
<dbReference type="OrthoDB" id="2789670at2759"/>
<evidence type="ECO:0000256" key="14">
    <source>
        <dbReference type="RuleBase" id="RU000461"/>
    </source>
</evidence>
<comment type="similarity">
    <text evidence="4 14">Belongs to the cytochrome P450 family.</text>
</comment>
<evidence type="ECO:0000256" key="9">
    <source>
        <dbReference type="ARBA" id="ARBA00023002"/>
    </source>
</evidence>
<reference evidence="15" key="2">
    <citation type="submission" date="2020-11" db="EMBL/GenBank/DDBJ databases">
        <authorList>
            <consortium name="DOE Joint Genome Institute"/>
            <person name="Kuo A."/>
            <person name="Miyauchi S."/>
            <person name="Kiss E."/>
            <person name="Drula E."/>
            <person name="Kohler A."/>
            <person name="Sanchez-Garcia M."/>
            <person name="Andreopoulos B."/>
            <person name="Barry K.W."/>
            <person name="Bonito G."/>
            <person name="Buee M."/>
            <person name="Carver A."/>
            <person name="Chen C."/>
            <person name="Cichocki N."/>
            <person name="Clum A."/>
            <person name="Culley D."/>
            <person name="Crous P.W."/>
            <person name="Fauchery L."/>
            <person name="Girlanda M."/>
            <person name="Hayes R."/>
            <person name="Keri Z."/>
            <person name="Labutti K."/>
            <person name="Lipzen A."/>
            <person name="Lombard V."/>
            <person name="Magnuson J."/>
            <person name="Maillard F."/>
            <person name="Morin E."/>
            <person name="Murat C."/>
            <person name="Nolan M."/>
            <person name="Ohm R."/>
            <person name="Pangilinan J."/>
            <person name="Pereira M."/>
            <person name="Perotto S."/>
            <person name="Peter M."/>
            <person name="Riley R."/>
            <person name="Sitrit Y."/>
            <person name="Stielow B."/>
            <person name="Szollosi G."/>
            <person name="Zifcakova L."/>
            <person name="Stursova M."/>
            <person name="Spatafora J.W."/>
            <person name="Tedersoo L."/>
            <person name="Vaario L.-M."/>
            <person name="Yamada A."/>
            <person name="Yan M."/>
            <person name="Wang P."/>
            <person name="Xu J."/>
            <person name="Bruns T."/>
            <person name="Baldrian P."/>
            <person name="Vilgalys R."/>
            <person name="Henrissat B."/>
            <person name="Grigoriev I.V."/>
            <person name="Hibbett D."/>
            <person name="Nagy L.G."/>
            <person name="Martin F.M."/>
        </authorList>
    </citation>
    <scope>NUCLEOTIDE SEQUENCE</scope>
    <source>
        <strain evidence="15">UH-Tt-Lm1</strain>
    </source>
</reference>
<dbReference type="GO" id="GO:0020037">
    <property type="term" value="F:heme binding"/>
    <property type="evidence" value="ECO:0007669"/>
    <property type="project" value="InterPro"/>
</dbReference>
<keyword evidence="7 13" id="KW-0479">Metal-binding</keyword>
<dbReference type="InterPro" id="IPR050364">
    <property type="entry name" value="Cytochrome_P450_fung"/>
</dbReference>
<keyword evidence="10 13" id="KW-0408">Iron</keyword>
<evidence type="ECO:0000256" key="11">
    <source>
        <dbReference type="ARBA" id="ARBA00023033"/>
    </source>
</evidence>
<dbReference type="InterPro" id="IPR002401">
    <property type="entry name" value="Cyt_P450_E_grp-I"/>
</dbReference>
<dbReference type="Pfam" id="PF00067">
    <property type="entry name" value="p450"/>
    <property type="match status" value="1"/>
</dbReference>
<evidence type="ECO:0000256" key="7">
    <source>
        <dbReference type="ARBA" id="ARBA00022723"/>
    </source>
</evidence>
<dbReference type="InterPro" id="IPR036396">
    <property type="entry name" value="Cyt_P450_sf"/>
</dbReference>
<dbReference type="Proteomes" id="UP000736335">
    <property type="component" value="Unassembled WGS sequence"/>
</dbReference>
<evidence type="ECO:0000256" key="6">
    <source>
        <dbReference type="ARBA" id="ARBA00022692"/>
    </source>
</evidence>
<keyword evidence="16" id="KW-1185">Reference proteome</keyword>
<evidence type="ECO:0000313" key="16">
    <source>
        <dbReference type="Proteomes" id="UP000736335"/>
    </source>
</evidence>
<comment type="pathway">
    <text evidence="3">Secondary metabolite biosynthesis.</text>
</comment>
<comment type="subcellular location">
    <subcellularLocation>
        <location evidence="2">Membrane</location>
    </subcellularLocation>
</comment>
<dbReference type="GO" id="GO:0005506">
    <property type="term" value="F:iron ion binding"/>
    <property type="evidence" value="ECO:0007669"/>
    <property type="project" value="InterPro"/>
</dbReference>
<dbReference type="InterPro" id="IPR017972">
    <property type="entry name" value="Cyt_P450_CS"/>
</dbReference>
<evidence type="ECO:0000256" key="1">
    <source>
        <dbReference type="ARBA" id="ARBA00001971"/>
    </source>
</evidence>
<dbReference type="PANTHER" id="PTHR46300:SF2">
    <property type="entry name" value="CYTOCHROME P450 MONOOXYGENASE ALNH-RELATED"/>
    <property type="match status" value="1"/>
</dbReference>
<comment type="cofactor">
    <cofactor evidence="1 13">
        <name>heme</name>
        <dbReference type="ChEBI" id="CHEBI:30413"/>
    </cofactor>
</comment>
<evidence type="ECO:0000256" key="13">
    <source>
        <dbReference type="PIRSR" id="PIRSR602401-1"/>
    </source>
</evidence>
<accession>A0A9P6L6H0</accession>
<evidence type="ECO:0000256" key="10">
    <source>
        <dbReference type="ARBA" id="ARBA00023004"/>
    </source>
</evidence>
<dbReference type="GO" id="GO:0016705">
    <property type="term" value="F:oxidoreductase activity, acting on paired donors, with incorporation or reduction of molecular oxygen"/>
    <property type="evidence" value="ECO:0007669"/>
    <property type="project" value="InterPro"/>
</dbReference>
<dbReference type="GO" id="GO:0016020">
    <property type="term" value="C:membrane"/>
    <property type="evidence" value="ECO:0007669"/>
    <property type="project" value="UniProtKB-SubCell"/>
</dbReference>
<dbReference type="Gene3D" id="1.10.630.10">
    <property type="entry name" value="Cytochrome P450"/>
    <property type="match status" value="1"/>
</dbReference>
<evidence type="ECO:0000256" key="8">
    <source>
        <dbReference type="ARBA" id="ARBA00022989"/>
    </source>
</evidence>
<keyword evidence="12" id="KW-0472">Membrane</keyword>
<keyword evidence="5 13" id="KW-0349">Heme</keyword>
<feature type="binding site" description="axial binding residue" evidence="13">
    <location>
        <position position="446"/>
    </location>
    <ligand>
        <name>heme</name>
        <dbReference type="ChEBI" id="CHEBI:30413"/>
    </ligand>
    <ligandPart>
        <name>Fe</name>
        <dbReference type="ChEBI" id="CHEBI:18248"/>
    </ligandPart>
</feature>
<name>A0A9P6L6H0_9AGAM</name>
<keyword evidence="9 14" id="KW-0560">Oxidoreductase</keyword>
<organism evidence="15 16">
    <name type="scientific">Thelephora terrestris</name>
    <dbReference type="NCBI Taxonomy" id="56493"/>
    <lineage>
        <taxon>Eukaryota</taxon>
        <taxon>Fungi</taxon>
        <taxon>Dikarya</taxon>
        <taxon>Basidiomycota</taxon>
        <taxon>Agaricomycotina</taxon>
        <taxon>Agaricomycetes</taxon>
        <taxon>Thelephorales</taxon>
        <taxon>Thelephoraceae</taxon>
        <taxon>Thelephora</taxon>
    </lineage>
</organism>
<evidence type="ECO:0000256" key="3">
    <source>
        <dbReference type="ARBA" id="ARBA00005179"/>
    </source>
</evidence>